<dbReference type="GO" id="GO:0015935">
    <property type="term" value="C:small ribosomal subunit"/>
    <property type="evidence" value="ECO:0007669"/>
    <property type="project" value="TreeGrafter"/>
</dbReference>
<evidence type="ECO:0000256" key="4">
    <source>
        <dbReference type="ARBA" id="ARBA00022884"/>
    </source>
</evidence>
<comment type="function">
    <text evidence="1 8">Binds directly to 16S ribosomal RNA.</text>
</comment>
<gene>
    <name evidence="8 10" type="primary">rpsT</name>
    <name evidence="10" type="ORF">P6N53_13540</name>
</gene>
<feature type="coiled-coil region" evidence="9">
    <location>
        <begin position="25"/>
        <end position="52"/>
    </location>
</feature>
<evidence type="ECO:0000256" key="1">
    <source>
        <dbReference type="ARBA" id="ARBA00003134"/>
    </source>
</evidence>
<sequence>MPNIKSAAKRVEITRKRTLRNARIKSAVKTAIRKYEEALASASQELAQTTLRKALVALDKAVTKGVLHKNAASRKKSRLTKRFNKIAG</sequence>
<dbReference type="GO" id="GO:0005829">
    <property type="term" value="C:cytosol"/>
    <property type="evidence" value="ECO:0007669"/>
    <property type="project" value="TreeGrafter"/>
</dbReference>
<dbReference type="Gene3D" id="1.20.58.110">
    <property type="entry name" value="Ribosomal protein S20"/>
    <property type="match status" value="1"/>
</dbReference>
<comment type="caution">
    <text evidence="10">The sequence shown here is derived from an EMBL/GenBank/DDBJ whole genome shotgun (WGS) entry which is preliminary data.</text>
</comment>
<dbReference type="GO" id="GO:0006412">
    <property type="term" value="P:translation"/>
    <property type="evidence" value="ECO:0007669"/>
    <property type="project" value="UniProtKB-UniRule"/>
</dbReference>
<dbReference type="InterPro" id="IPR036510">
    <property type="entry name" value="Ribosomal_bS20_sf"/>
</dbReference>
<dbReference type="PANTHER" id="PTHR33398:SF1">
    <property type="entry name" value="SMALL RIBOSOMAL SUBUNIT PROTEIN BS20C"/>
    <property type="match status" value="1"/>
</dbReference>
<evidence type="ECO:0000256" key="6">
    <source>
        <dbReference type="ARBA" id="ARBA00023274"/>
    </source>
</evidence>
<dbReference type="RefSeq" id="WP_304544018.1">
    <property type="nucleotide sequence ID" value="NZ_JARPTC010000020.1"/>
</dbReference>
<dbReference type="GO" id="GO:0070181">
    <property type="term" value="F:small ribosomal subunit rRNA binding"/>
    <property type="evidence" value="ECO:0007669"/>
    <property type="project" value="TreeGrafter"/>
</dbReference>
<dbReference type="FunFam" id="1.20.58.110:FF:000001">
    <property type="entry name" value="30S ribosomal protein S20"/>
    <property type="match status" value="1"/>
</dbReference>
<evidence type="ECO:0000256" key="7">
    <source>
        <dbReference type="ARBA" id="ARBA00035136"/>
    </source>
</evidence>
<evidence type="ECO:0000256" key="5">
    <source>
        <dbReference type="ARBA" id="ARBA00022980"/>
    </source>
</evidence>
<reference evidence="10" key="2">
    <citation type="submission" date="2023-03" db="EMBL/GenBank/DDBJ databases">
        <authorList>
            <person name="Zhang Z."/>
        </authorList>
    </citation>
    <scope>NUCLEOTIDE SEQUENCE</scope>
    <source>
        <strain evidence="10">DSA</strain>
    </source>
</reference>
<dbReference type="EMBL" id="JARPTC010000020">
    <property type="protein sequence ID" value="MDO7788249.1"/>
    <property type="molecule type" value="Genomic_DNA"/>
</dbReference>
<protein>
    <recommendedName>
        <fullName evidence="7 8">Small ribosomal subunit protein bS20</fullName>
    </recommendedName>
</protein>
<dbReference type="GO" id="GO:0003735">
    <property type="term" value="F:structural constituent of ribosome"/>
    <property type="evidence" value="ECO:0007669"/>
    <property type="project" value="InterPro"/>
</dbReference>
<dbReference type="PANTHER" id="PTHR33398">
    <property type="entry name" value="30S RIBOSOMAL PROTEIN S20"/>
    <property type="match status" value="1"/>
</dbReference>
<comment type="similarity">
    <text evidence="2 8">Belongs to the bacterial ribosomal protein bS20 family.</text>
</comment>
<dbReference type="AlphaFoldDB" id="A0AAW7ZGC5"/>
<evidence type="ECO:0000313" key="10">
    <source>
        <dbReference type="EMBL" id="MDO7788249.1"/>
    </source>
</evidence>
<accession>A0AAW7ZGC5</accession>
<dbReference type="Pfam" id="PF01649">
    <property type="entry name" value="Ribosomal_S20p"/>
    <property type="match status" value="1"/>
</dbReference>
<evidence type="ECO:0000256" key="3">
    <source>
        <dbReference type="ARBA" id="ARBA00022730"/>
    </source>
</evidence>
<keyword evidence="6 8" id="KW-0687">Ribonucleoprotein</keyword>
<dbReference type="NCBIfam" id="TIGR00029">
    <property type="entry name" value="S20"/>
    <property type="match status" value="1"/>
</dbReference>
<evidence type="ECO:0000256" key="9">
    <source>
        <dbReference type="SAM" id="Coils"/>
    </source>
</evidence>
<keyword evidence="4 8" id="KW-0694">RNA-binding</keyword>
<name>A0AAW7ZGC5_9FIRM</name>
<organism evidence="10 11">
    <name type="scientific">Desulforamulus aquiferis</name>
    <dbReference type="NCBI Taxonomy" id="1397668"/>
    <lineage>
        <taxon>Bacteria</taxon>
        <taxon>Bacillati</taxon>
        <taxon>Bacillota</taxon>
        <taxon>Clostridia</taxon>
        <taxon>Eubacteriales</taxon>
        <taxon>Peptococcaceae</taxon>
        <taxon>Desulforamulus</taxon>
    </lineage>
</organism>
<keyword evidence="5 8" id="KW-0689">Ribosomal protein</keyword>
<evidence type="ECO:0000256" key="8">
    <source>
        <dbReference type="HAMAP-Rule" id="MF_00500"/>
    </source>
</evidence>
<reference evidence="10" key="1">
    <citation type="journal article" date="2023" name="J. Hazard. Mater.">
        <title>Anaerobic biodegradation of pyrene and benzo[a]pyrene by a new sulfate-reducing Desulforamulus aquiferis strain DSA.</title>
        <authorList>
            <person name="Zhang Z."/>
            <person name="Sun J."/>
            <person name="Gong X."/>
            <person name="Wang C."/>
            <person name="Wang H."/>
        </authorList>
    </citation>
    <scope>NUCLEOTIDE SEQUENCE</scope>
    <source>
        <strain evidence="10">DSA</strain>
    </source>
</reference>
<dbReference type="SUPFAM" id="SSF46992">
    <property type="entry name" value="Ribosomal protein S20"/>
    <property type="match status" value="1"/>
</dbReference>
<evidence type="ECO:0000313" key="11">
    <source>
        <dbReference type="Proteomes" id="UP001172911"/>
    </source>
</evidence>
<dbReference type="Proteomes" id="UP001172911">
    <property type="component" value="Unassembled WGS sequence"/>
</dbReference>
<proteinExistence type="inferred from homology"/>
<evidence type="ECO:0000256" key="2">
    <source>
        <dbReference type="ARBA" id="ARBA00007634"/>
    </source>
</evidence>
<keyword evidence="9" id="KW-0175">Coiled coil</keyword>
<dbReference type="HAMAP" id="MF_00500">
    <property type="entry name" value="Ribosomal_bS20"/>
    <property type="match status" value="1"/>
</dbReference>
<keyword evidence="3 8" id="KW-0699">rRNA-binding</keyword>
<keyword evidence="11" id="KW-1185">Reference proteome</keyword>
<dbReference type="InterPro" id="IPR002583">
    <property type="entry name" value="Ribosomal_bS20"/>
</dbReference>